<dbReference type="SUPFAM" id="SSF48371">
    <property type="entry name" value="ARM repeat"/>
    <property type="match status" value="1"/>
</dbReference>
<feature type="compositionally biased region" description="Acidic residues" evidence="2">
    <location>
        <begin position="1934"/>
        <end position="1951"/>
    </location>
</feature>
<feature type="compositionally biased region" description="Low complexity" evidence="2">
    <location>
        <begin position="58"/>
        <end position="81"/>
    </location>
</feature>
<feature type="compositionally biased region" description="Acidic residues" evidence="2">
    <location>
        <begin position="1421"/>
        <end position="1434"/>
    </location>
</feature>
<feature type="compositionally biased region" description="Low complexity" evidence="2">
    <location>
        <begin position="1469"/>
        <end position="1490"/>
    </location>
</feature>
<feature type="coiled-coil region" evidence="1">
    <location>
        <begin position="330"/>
        <end position="357"/>
    </location>
</feature>
<feature type="compositionally biased region" description="Acidic residues" evidence="2">
    <location>
        <begin position="1077"/>
        <end position="1099"/>
    </location>
</feature>
<feature type="region of interest" description="Disordered" evidence="2">
    <location>
        <begin position="1075"/>
        <end position="1109"/>
    </location>
</feature>
<evidence type="ECO:0000256" key="2">
    <source>
        <dbReference type="SAM" id="MobiDB-lite"/>
    </source>
</evidence>
<feature type="compositionally biased region" description="Low complexity" evidence="2">
    <location>
        <begin position="1502"/>
        <end position="1518"/>
    </location>
</feature>
<feature type="compositionally biased region" description="Low complexity" evidence="2">
    <location>
        <begin position="1772"/>
        <end position="1783"/>
    </location>
</feature>
<dbReference type="GO" id="GO:0008278">
    <property type="term" value="C:cohesin complex"/>
    <property type="evidence" value="ECO:0007669"/>
    <property type="project" value="TreeGrafter"/>
</dbReference>
<feature type="region of interest" description="Disordered" evidence="2">
    <location>
        <begin position="1333"/>
        <end position="1518"/>
    </location>
</feature>
<keyword evidence="5" id="KW-1185">Reference proteome</keyword>
<feature type="compositionally biased region" description="Low complexity" evidence="2">
    <location>
        <begin position="1827"/>
        <end position="1847"/>
    </location>
</feature>
<feature type="region of interest" description="Disordered" evidence="2">
    <location>
        <begin position="1"/>
        <end position="146"/>
    </location>
</feature>
<evidence type="ECO:0000256" key="1">
    <source>
        <dbReference type="SAM" id="Coils"/>
    </source>
</evidence>
<feature type="compositionally biased region" description="Gly residues" evidence="2">
    <location>
        <begin position="583"/>
        <end position="592"/>
    </location>
</feature>
<feature type="compositionally biased region" description="Acidic residues" evidence="2">
    <location>
        <begin position="1360"/>
        <end position="1375"/>
    </location>
</feature>
<keyword evidence="1" id="KW-0175">Coiled coil</keyword>
<feature type="compositionally biased region" description="Acidic residues" evidence="2">
    <location>
        <begin position="1581"/>
        <end position="1594"/>
    </location>
</feature>
<feature type="compositionally biased region" description="Low complexity" evidence="2">
    <location>
        <begin position="1385"/>
        <end position="1396"/>
    </location>
</feature>
<comment type="caution">
    <text evidence="4">The sequence shown here is derived from an EMBL/GenBank/DDBJ whole genome shotgun (WGS) entry which is preliminary data.</text>
</comment>
<feature type="region of interest" description="Disordered" evidence="2">
    <location>
        <begin position="1530"/>
        <end position="1783"/>
    </location>
</feature>
<dbReference type="Pfam" id="PF24571">
    <property type="entry name" value="HEAT_SCC3-SA"/>
    <property type="match status" value="1"/>
</dbReference>
<feature type="compositionally biased region" description="Low complexity" evidence="2">
    <location>
        <begin position="106"/>
        <end position="135"/>
    </location>
</feature>
<feature type="compositionally biased region" description="Acidic residues" evidence="2">
    <location>
        <begin position="1960"/>
        <end position="1976"/>
    </location>
</feature>
<proteinExistence type="predicted"/>
<sequence length="2068" mass="216440">MAETRRRSSRLAAAENKSPAKAHEPDSDEDTSSSDDNSDDEEFDAPAESPKRARDGSAKSPQQQKQPSPAQRGGKPRAPAAARKKRKVTADGANGDGEAAEEDGDAAAAPDAAAGPGPSSVAAAAGPGPAGTVPAKPKPAAKRGKAAPLASLHNLTLWDIITKHPTSVERAAKEWVDRYCQDKLEATSELMSTIVQAGGCDSGVSVEDVESGDMDDVVKRLVDTIVRDGGTEPFRDKKLRNLRASYESFWDAVVSELHAAGRLLDDHVCDRLNNLLIGLSVTKVRGYRHAGTLTAGLLVTGWVRAQQQLADAISTARHQEEAAQKQKKAGADKKRLIESLQRQAEAAQRQVRQLKSLLESTFTAVFAVRFRDVGPEIRAVVIDLVGRWIGLLPATFMVDHYLKYVAWALSDRDAGVRATAVSRLLELFGGSPTAPPPAVPGAPRIEPPAHLPLLHDFVARFTGRFKELPYDVDEEVAVLGVRLLTRLVAVGALTDAQLPASDCYRLLIDNPPAIRRAASELAGQLLREDAAKLEARYAQIAKEAAEAAPAAAAAAAADKATGGGRRGGRSKAAAGTGQPATASGGGGGGGDGHPAVVSLLSDQEQRKRATMLGALLEMMSLLRTGKPATAPAAADVTAAPLEPGLVEELVDALYERLPVLRSWRLVVDCLSDELLAKVWGPMGLAHLAQLLAAALRRARLGAPPAEKGGGAHLRRQNGPRSKAHAPDGEALTEASQVLIAALPRLLRRHQTDESVVAALVSLIRDLKLELFSLRGDEAGWRALLGLVGEQLATRGAAPELLAECAETLTFAASSGPPALQPSAGVVLREACDQLAASLAAAATAVRRMEDLDLVDAVSELAAGDRGQDTEELLALRVALLRTHAVLVSGGTTLAADPRVYDAVDELLAGCGSGRLLGPELTGLLAETQLIVLLNSVHQINAHPSAAAAPAAAGGPGPSGSAVQVPVQRLQQARDALVSHLVSMHAAAASAQADALLEPEDGGGGGGEGQARSDAAIIGSVAVIQDVAFRVLSDVALVFGSKAWKGTQMEPACLLTLSSQMAGLMWRHCAEVLRSEDTREDEQDEEDQAAEPDLDEELGDDLAAGPRDSAASRRARRLAAVAKKMAVVGCLGRLLAHDVCGDAHRTIATNLTAEFCSHGPEVADLIRDVCREMAASRPHGEMPQIYTGAMRQCWASVTVAGELGEEEEHEALQRFAELAKHIASMYAGHGTSRSELLHILRDLTAEALVDAPTNLAILAWGAASFVPKLAPADAATLVSEMEGRLSGAAAAVGSAASGAADLAHERDDPDWAPMYHYLGLLKDKASKGRVAPRVLKGASATTPKAARKRKITFAPSPHDGEEGEEAAAEEEEEEAAAEPAKPQPKAPKVAARAAAAAAPPPEEEGAWLQKAVRAVRKPAEPVYEDEEEVEEEVEEEATRTPPKQQRKAGPQPAKAGEEQAAKKPPPPQQQQPQQRGAPKAAAAGRKQQQGALAADLHAEEGRAPGAAGRAANGAAAAGVAARLRAVDVDAGPLNSQALSQSPSQSRGPSAGPSRGHPAEGGGAPSDLRAITQSRGRTVSGAGEEEEWEEEPEEERQESAGAPSDLRAITQSRGRTVSGAGEEEEWEEEPEEERQESAGAPSDLRAITQSRGRTVSGAGEEEEWEEEPEEERQESAGAPSDLRAITQSRGRTASGQTGSVRQDEDEDQAREGGQDEDDAEREEDEDEADAEPEEGGAEGYGTPVVLPTEEELPPPARRTPGKRGPRKATPTLEAAAAAPAAGRRAVRMPTPAAIAQAPVPAAGKSGARMATPAMAPVTTPAGRRAGGRFATAAAAPVPSVSRAGAASASLDARSVDMGSLAASEGPGEEEDWRDGEQADARSGGAVRREADDDEEGEDEMEEEQEEERGAQASGHVSQGTSGDAGRDVSTGADLQASEDEEEGDGEEEEEEDATAAAADIGGDGDEEPEEQEEDEDEVAAAQRMPLSGRKRRLNAADSEDLDAGEGADGDAADGDEGSDQQQQPQQQEQQPSGSDGVPQASLRANSVADTQATTDQAEPPTRRRVKRRRR</sequence>
<dbReference type="InterPro" id="IPR039662">
    <property type="entry name" value="Cohesin_Scc3/SA"/>
</dbReference>
<feature type="compositionally biased region" description="Low complexity" evidence="2">
    <location>
        <begin position="2017"/>
        <end position="2034"/>
    </location>
</feature>
<feature type="compositionally biased region" description="Polar residues" evidence="2">
    <location>
        <begin position="1683"/>
        <end position="1698"/>
    </location>
</feature>
<dbReference type="Proteomes" id="UP001165080">
    <property type="component" value="Unassembled WGS sequence"/>
</dbReference>
<dbReference type="GO" id="GO:0007062">
    <property type="term" value="P:sister chromatid cohesion"/>
    <property type="evidence" value="ECO:0007669"/>
    <property type="project" value="UniProtKB-ARBA"/>
</dbReference>
<feature type="domain" description="SCD" evidence="3">
    <location>
        <begin position="366"/>
        <end position="468"/>
    </location>
</feature>
<feature type="region of interest" description="Disordered" evidence="2">
    <location>
        <begin position="703"/>
        <end position="728"/>
    </location>
</feature>
<feature type="region of interest" description="Disordered" evidence="2">
    <location>
        <begin position="1827"/>
        <end position="2068"/>
    </location>
</feature>
<evidence type="ECO:0000313" key="5">
    <source>
        <dbReference type="Proteomes" id="UP001165080"/>
    </source>
</evidence>
<dbReference type="GO" id="GO:0005634">
    <property type="term" value="C:nucleus"/>
    <property type="evidence" value="ECO:0007669"/>
    <property type="project" value="TreeGrafter"/>
</dbReference>
<feature type="region of interest" description="Disordered" evidence="2">
    <location>
        <begin position="559"/>
        <end position="596"/>
    </location>
</feature>
<feature type="compositionally biased region" description="Acidic residues" evidence="2">
    <location>
        <begin position="1701"/>
        <end position="1734"/>
    </location>
</feature>
<dbReference type="Pfam" id="PF21581">
    <property type="entry name" value="SCD"/>
    <property type="match status" value="1"/>
</dbReference>
<accession>A0A9W6BVA8</accession>
<name>A0A9W6BVA8_9CHLO</name>
<feature type="compositionally biased region" description="Basic residues" evidence="2">
    <location>
        <begin position="712"/>
        <end position="723"/>
    </location>
</feature>
<reference evidence="4 5" key="1">
    <citation type="journal article" date="2023" name="Commun. Biol.">
        <title>Reorganization of the ancestral sex-determining regions during the evolution of trioecy in Pleodorina starrii.</title>
        <authorList>
            <person name="Takahashi K."/>
            <person name="Suzuki S."/>
            <person name="Kawai-Toyooka H."/>
            <person name="Yamamoto K."/>
            <person name="Hamaji T."/>
            <person name="Ootsuki R."/>
            <person name="Yamaguchi H."/>
            <person name="Kawachi M."/>
            <person name="Higashiyama T."/>
            <person name="Nozaki H."/>
        </authorList>
    </citation>
    <scope>NUCLEOTIDE SEQUENCE [LARGE SCALE GENOMIC DNA]</scope>
    <source>
        <strain evidence="4 5">NIES-4479</strain>
    </source>
</reference>
<dbReference type="GO" id="GO:0000785">
    <property type="term" value="C:chromatin"/>
    <property type="evidence" value="ECO:0007669"/>
    <property type="project" value="TreeGrafter"/>
</dbReference>
<evidence type="ECO:0000259" key="3">
    <source>
        <dbReference type="PROSITE" id="PS51425"/>
    </source>
</evidence>
<feature type="compositionally biased region" description="Polar residues" evidence="2">
    <location>
        <begin position="1532"/>
        <end position="1546"/>
    </location>
</feature>
<feature type="compositionally biased region" description="Acidic residues" evidence="2">
    <location>
        <begin position="26"/>
        <end position="45"/>
    </location>
</feature>
<organism evidence="4 5">
    <name type="scientific">Pleodorina starrii</name>
    <dbReference type="NCBI Taxonomy" id="330485"/>
    <lineage>
        <taxon>Eukaryota</taxon>
        <taxon>Viridiplantae</taxon>
        <taxon>Chlorophyta</taxon>
        <taxon>core chlorophytes</taxon>
        <taxon>Chlorophyceae</taxon>
        <taxon>CS clade</taxon>
        <taxon>Chlamydomonadales</taxon>
        <taxon>Volvocaceae</taxon>
        <taxon>Pleodorina</taxon>
    </lineage>
</organism>
<dbReference type="EMBL" id="BRXU01000021">
    <property type="protein sequence ID" value="GLC58146.1"/>
    <property type="molecule type" value="Genomic_DNA"/>
</dbReference>
<feature type="compositionally biased region" description="Acidic residues" evidence="2">
    <location>
        <begin position="1657"/>
        <end position="1670"/>
    </location>
</feature>
<protein>
    <recommendedName>
        <fullName evidence="3">SCD domain-containing protein</fullName>
    </recommendedName>
</protein>
<feature type="compositionally biased region" description="Acidic residues" evidence="2">
    <location>
        <begin position="1619"/>
        <end position="1632"/>
    </location>
</feature>
<dbReference type="InterPro" id="IPR056396">
    <property type="entry name" value="HEAT_SCC3-SA"/>
</dbReference>
<dbReference type="InterPro" id="IPR016024">
    <property type="entry name" value="ARM-type_fold"/>
</dbReference>
<feature type="compositionally biased region" description="Acidic residues" evidence="2">
    <location>
        <begin position="1889"/>
        <end position="1904"/>
    </location>
</feature>
<feature type="compositionally biased region" description="Acidic residues" evidence="2">
    <location>
        <begin position="1995"/>
        <end position="2016"/>
    </location>
</feature>
<dbReference type="InterPro" id="IPR020839">
    <property type="entry name" value="SCD"/>
</dbReference>
<feature type="compositionally biased region" description="Polar residues" evidence="2">
    <location>
        <begin position="2040"/>
        <end position="2054"/>
    </location>
</feature>
<dbReference type="GO" id="GO:0003682">
    <property type="term" value="F:chromatin binding"/>
    <property type="evidence" value="ECO:0007669"/>
    <property type="project" value="TreeGrafter"/>
</dbReference>
<feature type="compositionally biased region" description="Low complexity" evidence="2">
    <location>
        <begin position="570"/>
        <end position="582"/>
    </location>
</feature>
<evidence type="ECO:0000313" key="4">
    <source>
        <dbReference type="EMBL" id="GLC58146.1"/>
    </source>
</evidence>
<dbReference type="PROSITE" id="PS51425">
    <property type="entry name" value="SCD"/>
    <property type="match status" value="1"/>
</dbReference>
<dbReference type="InterPro" id="IPR013721">
    <property type="entry name" value="STAG"/>
</dbReference>
<gene>
    <name evidence="4" type="primary">PLEST007628</name>
    <name evidence="4" type="ORF">PLESTB_001323400</name>
</gene>
<dbReference type="PANTHER" id="PTHR11199">
    <property type="entry name" value="STROMAL ANTIGEN"/>
    <property type="match status" value="1"/>
</dbReference>
<dbReference type="PANTHER" id="PTHR11199:SF0">
    <property type="entry name" value="LD34181P-RELATED"/>
    <property type="match status" value="1"/>
</dbReference>
<dbReference type="Pfam" id="PF08514">
    <property type="entry name" value="STAG"/>
    <property type="match status" value="1"/>
</dbReference>